<feature type="transmembrane region" description="Helical" evidence="1">
    <location>
        <begin position="100"/>
        <end position="119"/>
    </location>
</feature>
<name>A0A098GBH0_LEGMI</name>
<evidence type="ECO:0000256" key="1">
    <source>
        <dbReference type="SAM" id="Phobius"/>
    </source>
</evidence>
<keyword evidence="1" id="KW-0472">Membrane</keyword>
<accession>A0A098GBH0</accession>
<dbReference type="AlphaFoldDB" id="A0A098GBH0"/>
<dbReference type="PROSITE" id="PS51257">
    <property type="entry name" value="PROKAR_LIPOPROTEIN"/>
    <property type="match status" value="1"/>
</dbReference>
<dbReference type="STRING" id="451.B6N58_12885"/>
<evidence type="ECO:0000313" key="2">
    <source>
        <dbReference type="EMBL" id="CEG59829.1"/>
    </source>
</evidence>
<organism evidence="2 3">
    <name type="scientific">Legionella micdadei</name>
    <name type="common">Tatlockia micdadei</name>
    <dbReference type="NCBI Taxonomy" id="451"/>
    <lineage>
        <taxon>Bacteria</taxon>
        <taxon>Pseudomonadati</taxon>
        <taxon>Pseudomonadota</taxon>
        <taxon>Gammaproteobacteria</taxon>
        <taxon>Legionellales</taxon>
        <taxon>Legionellaceae</taxon>
        <taxon>Legionella</taxon>
    </lineage>
</organism>
<dbReference type="HOGENOM" id="CLU_1814875_0_0_6"/>
<dbReference type="EMBL" id="LN614830">
    <property type="protein sequence ID" value="CEG59829.1"/>
    <property type="molecule type" value="Genomic_DNA"/>
</dbReference>
<reference evidence="3" key="1">
    <citation type="submission" date="2014-09" db="EMBL/GenBank/DDBJ databases">
        <authorList>
            <person name="Gomez-Valero L."/>
        </authorList>
    </citation>
    <scope>NUCLEOTIDE SEQUENCE [LARGE SCALE GENOMIC DNA]</scope>
    <source>
        <strain evidence="3">ATCC33218</strain>
    </source>
</reference>
<dbReference type="Proteomes" id="UP000032414">
    <property type="component" value="Chromosome I"/>
</dbReference>
<gene>
    <name evidence="2" type="ORF">LMI_0482</name>
</gene>
<keyword evidence="1" id="KW-1133">Transmembrane helix</keyword>
<evidence type="ECO:0000313" key="3">
    <source>
        <dbReference type="Proteomes" id="UP000032414"/>
    </source>
</evidence>
<protein>
    <submittedName>
        <fullName evidence="2">Uncharacterized protein</fullName>
    </submittedName>
</protein>
<keyword evidence="1" id="KW-0812">Transmembrane</keyword>
<feature type="transmembrane region" description="Helical" evidence="1">
    <location>
        <begin position="33"/>
        <end position="51"/>
    </location>
</feature>
<dbReference type="KEGG" id="tmc:LMI_0482"/>
<sequence length="142" mass="16177">MRTLPSKLRRFGLEIGTNIYSFFFSCYHDLMKLRATFLSCLIILCLVLLTLKPFCPFVDNNSLHSAHYSTTTSDCSSRTTTASYCQLSAFYTLAENELDAAPYLFIIAGALFFVLIQFFSNSPIFQPFKPPIPLKIRTNIVY</sequence>
<proteinExistence type="predicted"/>